<accession>Q1IP61</accession>
<dbReference type="EMBL" id="CP000360">
    <property type="protein sequence ID" value="ABF41339.1"/>
    <property type="molecule type" value="Genomic_DNA"/>
</dbReference>
<name>Q1IP61_KORVE</name>
<dbReference type="EnsemblBacteria" id="ABF41339">
    <property type="protein sequence ID" value="ABF41339"/>
    <property type="gene ID" value="Acid345_2338"/>
</dbReference>
<dbReference type="OrthoDB" id="129919at2"/>
<dbReference type="KEGG" id="aba:Acid345_2338"/>
<protein>
    <submittedName>
        <fullName evidence="1">Uncharacterized protein</fullName>
    </submittedName>
</protein>
<dbReference type="Proteomes" id="UP000002432">
    <property type="component" value="Chromosome"/>
</dbReference>
<dbReference type="AlphaFoldDB" id="Q1IP61"/>
<dbReference type="RefSeq" id="WP_011523140.1">
    <property type="nucleotide sequence ID" value="NC_008009.1"/>
</dbReference>
<evidence type="ECO:0000313" key="2">
    <source>
        <dbReference type="Proteomes" id="UP000002432"/>
    </source>
</evidence>
<sequence>MKRMIELIKSSAIPANMMRSAAKGALSVAPGEMIEILVYLAGHPVFGKEASLTLAGWSEKDAKLVLADPKCSPDVLNYFMDAGNFRLPLLNALLANPSVTEDMMVRLAMQASTRVLANMLWHPRVLGNISTLHAISMNISLPEEDAIVVRSALANLGENTDYLIEQAQLDVDPDEPVFAEDILNGELQRYTSEHADEIAAEEGKAFEIYVDSPAPVQEDAIANPAGGVISGAGAVPSLINTATAAQKPEVVQGKPDPSIRKKVSAFQKIARLGVGERVQLAMKGSKDERFILIRDGSKVVSAAVLESPKLTDQEAELFASLKNVQESVLRGISSKRKFMRSYLVQRNLCTNPRCPLDISLPLVKGLMINDLRGMSTNKNVNDTIRKMALKLYKQRAEKKQE</sequence>
<evidence type="ECO:0000313" key="1">
    <source>
        <dbReference type="EMBL" id="ABF41339.1"/>
    </source>
</evidence>
<dbReference type="HOGENOM" id="CLU_686585_0_0_0"/>
<gene>
    <name evidence="1" type="ordered locus">Acid345_2338</name>
</gene>
<reference evidence="1 2" key="1">
    <citation type="journal article" date="2009" name="Appl. Environ. Microbiol.">
        <title>Three genomes from the phylum Acidobacteria provide insight into the lifestyles of these microorganisms in soils.</title>
        <authorList>
            <person name="Ward N.L."/>
            <person name="Challacombe J.F."/>
            <person name="Janssen P.H."/>
            <person name="Henrissat B."/>
            <person name="Coutinho P.M."/>
            <person name="Wu M."/>
            <person name="Xie G."/>
            <person name="Haft D.H."/>
            <person name="Sait M."/>
            <person name="Badger J."/>
            <person name="Barabote R.D."/>
            <person name="Bradley B."/>
            <person name="Brettin T.S."/>
            <person name="Brinkac L.M."/>
            <person name="Bruce D."/>
            <person name="Creasy T."/>
            <person name="Daugherty S.C."/>
            <person name="Davidsen T.M."/>
            <person name="DeBoy R.T."/>
            <person name="Detter J.C."/>
            <person name="Dodson R.J."/>
            <person name="Durkin A.S."/>
            <person name="Ganapathy A."/>
            <person name="Gwinn-Giglio M."/>
            <person name="Han C.S."/>
            <person name="Khouri H."/>
            <person name="Kiss H."/>
            <person name="Kothari S.P."/>
            <person name="Madupu R."/>
            <person name="Nelson K.E."/>
            <person name="Nelson W.C."/>
            <person name="Paulsen I."/>
            <person name="Penn K."/>
            <person name="Ren Q."/>
            <person name="Rosovitz M.J."/>
            <person name="Selengut J.D."/>
            <person name="Shrivastava S."/>
            <person name="Sullivan S.A."/>
            <person name="Tapia R."/>
            <person name="Thompson L.S."/>
            <person name="Watkins K.L."/>
            <person name="Yang Q."/>
            <person name="Yu C."/>
            <person name="Zafar N."/>
            <person name="Zhou L."/>
            <person name="Kuske C.R."/>
        </authorList>
    </citation>
    <scope>NUCLEOTIDE SEQUENCE [LARGE SCALE GENOMIC DNA]</scope>
    <source>
        <strain evidence="1 2">Ellin345</strain>
    </source>
</reference>
<dbReference type="eggNOG" id="ENOG5032SIJ">
    <property type="taxonomic scope" value="Bacteria"/>
</dbReference>
<keyword evidence="2" id="KW-1185">Reference proteome</keyword>
<organism evidence="1 2">
    <name type="scientific">Koribacter versatilis (strain Ellin345)</name>
    <dbReference type="NCBI Taxonomy" id="204669"/>
    <lineage>
        <taxon>Bacteria</taxon>
        <taxon>Pseudomonadati</taxon>
        <taxon>Acidobacteriota</taxon>
        <taxon>Terriglobia</taxon>
        <taxon>Terriglobales</taxon>
        <taxon>Candidatus Korobacteraceae</taxon>
        <taxon>Candidatus Korobacter</taxon>
    </lineage>
</organism>
<dbReference type="STRING" id="204669.Acid345_2338"/>
<proteinExistence type="predicted"/>